<dbReference type="STRING" id="1157962.A0A250XKV1"/>
<dbReference type="GO" id="GO:0005524">
    <property type="term" value="F:ATP binding"/>
    <property type="evidence" value="ECO:0007669"/>
    <property type="project" value="InterPro"/>
</dbReference>
<dbReference type="Proteomes" id="UP000232323">
    <property type="component" value="Unassembled WGS sequence"/>
</dbReference>
<dbReference type="AlphaFoldDB" id="A0A250XKV1"/>
<dbReference type="Gene3D" id="1.10.8.60">
    <property type="match status" value="1"/>
</dbReference>
<dbReference type="GO" id="GO:0016887">
    <property type="term" value="F:ATP hydrolysis activity"/>
    <property type="evidence" value="ECO:0007669"/>
    <property type="project" value="InterPro"/>
</dbReference>
<dbReference type="InterPro" id="IPR052267">
    <property type="entry name" value="N-DRC_Component"/>
</dbReference>
<organism evidence="3 4">
    <name type="scientific">Chlamydomonas eustigma</name>
    <dbReference type="NCBI Taxonomy" id="1157962"/>
    <lineage>
        <taxon>Eukaryota</taxon>
        <taxon>Viridiplantae</taxon>
        <taxon>Chlorophyta</taxon>
        <taxon>core chlorophytes</taxon>
        <taxon>Chlorophyceae</taxon>
        <taxon>CS clade</taxon>
        <taxon>Chlamydomonadales</taxon>
        <taxon>Chlamydomonadaceae</taxon>
        <taxon>Chlamydomonas</taxon>
    </lineage>
</organism>
<feature type="region of interest" description="Disordered" evidence="1">
    <location>
        <begin position="798"/>
        <end position="819"/>
    </location>
</feature>
<gene>
    <name evidence="3" type="ORF">CEUSTIGMA_g10947.t1</name>
</gene>
<dbReference type="Gene3D" id="3.40.50.300">
    <property type="entry name" value="P-loop containing nucleotide triphosphate hydrolases"/>
    <property type="match status" value="1"/>
</dbReference>
<sequence length="819" mass="94218">MANVTFDIMWREAMMELLDQLEAENPEDTNLAPKDLSEWACIYIRYIQILRKLETAYDQMVHPQKRIDMRKALEACIGRTIEIRHWMVKLNRGLDFVSLDDILVDLKLSPEVLEIAVPKYFIEDRAKELDDRDKFLEALVEKYNVKPAQPSPIMKIGAPLPEDEAVLIIQRNERGRQGRERTRLVSIVKKQRQIEDRRSRMGVPLTHEEAARRIQAAIRGFIWRRRIREVSDQELMFIGMKPKPRDMKKDPRIGEAKNLMRRKRIQLEHTREYDEAIVTLKQKVRELEGQDMRETIQDKVNSWFVENRNIETGEYPDFPEKDDGGSKTILNPPLPTIASLLEETKDPKSKKADDKKDAKGKKGEVQEEVKEEKITSVFVPSMESSVHEFVAKWQDRDETDNFFQKYDQELVKDELRPIVFEEIRQQVDEEMRVLLQNLKDMVEAERAAKLGKKGKKKKGKKKGKKGKKEKKGKKKKDPTADRSIESLFAELVSNGILVPCPHVHVRDYLGSTSYMQATLEKANVIPDPSMSQIRQALTEYAILPLGSQYIHERAPYVKSMLLYGAEKTGKSLLTHAVANLSGANLFNLSPRNTDGKYPGKNVNMMIHMVFKVARTMAPSVIYIDEAEKVFLSDKKKLKEFGSQEPYSRIKKELLKECKGMGPGERVMVIGNSREPFMCAKKDEKAFMGFWSKHIFLPAPDYASRKVIWPGLFERHGGKLGSNFDLSTLSHITEGYTSGQLDMVVHSMLTKRRLDRLKYTAIDIPEIIQWLCKIEPMSKEQDEMLRKWMDKTPAMAVVKGGAKPTTAKGGKDKKGAKKGK</sequence>
<keyword evidence="4" id="KW-1185">Reference proteome</keyword>
<proteinExistence type="predicted"/>
<protein>
    <recommendedName>
        <fullName evidence="2">ATPase AAA-type core domain-containing protein</fullName>
    </recommendedName>
</protein>
<feature type="region of interest" description="Disordered" evidence="1">
    <location>
        <begin position="447"/>
        <end position="480"/>
    </location>
</feature>
<comment type="caution">
    <text evidence="3">The sequence shown here is derived from an EMBL/GenBank/DDBJ whole genome shotgun (WGS) entry which is preliminary data.</text>
</comment>
<feature type="region of interest" description="Disordered" evidence="1">
    <location>
        <begin position="341"/>
        <end position="367"/>
    </location>
</feature>
<feature type="compositionally biased region" description="Basic residues" evidence="1">
    <location>
        <begin position="449"/>
        <end position="476"/>
    </location>
</feature>
<accession>A0A250XKV1</accession>
<dbReference type="Pfam" id="PF00004">
    <property type="entry name" value="AAA"/>
    <property type="match status" value="1"/>
</dbReference>
<evidence type="ECO:0000313" key="3">
    <source>
        <dbReference type="EMBL" id="GAX83522.1"/>
    </source>
</evidence>
<dbReference type="OrthoDB" id="3046016at2759"/>
<feature type="compositionally biased region" description="Basic and acidic residues" evidence="1">
    <location>
        <begin position="342"/>
        <end position="367"/>
    </location>
</feature>
<dbReference type="PANTHER" id="PTHR14690:SF0">
    <property type="entry name" value="IQ MOTIF CONTAINING WITH AAA DOMAIN 1"/>
    <property type="match status" value="1"/>
</dbReference>
<dbReference type="EMBL" id="BEGY01000100">
    <property type="protein sequence ID" value="GAX83522.1"/>
    <property type="molecule type" value="Genomic_DNA"/>
</dbReference>
<dbReference type="PANTHER" id="PTHR14690">
    <property type="entry name" value="IQ MOTIF CONTAINING WITH AAA DOMAIN 1"/>
    <property type="match status" value="1"/>
</dbReference>
<feature type="compositionally biased region" description="Low complexity" evidence="1">
    <location>
        <begin position="798"/>
        <end position="807"/>
    </location>
</feature>
<evidence type="ECO:0000313" key="4">
    <source>
        <dbReference type="Proteomes" id="UP000232323"/>
    </source>
</evidence>
<dbReference type="InterPro" id="IPR027417">
    <property type="entry name" value="P-loop_NTPase"/>
</dbReference>
<dbReference type="InterPro" id="IPR003959">
    <property type="entry name" value="ATPase_AAA_core"/>
</dbReference>
<feature type="domain" description="ATPase AAA-type core" evidence="2">
    <location>
        <begin position="560"/>
        <end position="677"/>
    </location>
</feature>
<evidence type="ECO:0000259" key="2">
    <source>
        <dbReference type="Pfam" id="PF00004"/>
    </source>
</evidence>
<dbReference type="PROSITE" id="PS50096">
    <property type="entry name" value="IQ"/>
    <property type="match status" value="1"/>
</dbReference>
<reference evidence="3 4" key="1">
    <citation type="submission" date="2017-08" db="EMBL/GenBank/DDBJ databases">
        <title>Acidophilic green algal genome provides insights into adaptation to an acidic environment.</title>
        <authorList>
            <person name="Hirooka S."/>
            <person name="Hirose Y."/>
            <person name="Kanesaki Y."/>
            <person name="Higuchi S."/>
            <person name="Fujiwara T."/>
            <person name="Onuma R."/>
            <person name="Era A."/>
            <person name="Ohbayashi R."/>
            <person name="Uzuka A."/>
            <person name="Nozaki H."/>
            <person name="Yoshikawa H."/>
            <person name="Miyagishima S.Y."/>
        </authorList>
    </citation>
    <scope>NUCLEOTIDE SEQUENCE [LARGE SCALE GENOMIC DNA]</scope>
    <source>
        <strain evidence="3 4">NIES-2499</strain>
    </source>
</reference>
<name>A0A250XKV1_9CHLO</name>
<dbReference type="SUPFAM" id="SSF52540">
    <property type="entry name" value="P-loop containing nucleoside triphosphate hydrolases"/>
    <property type="match status" value="1"/>
</dbReference>
<evidence type="ECO:0000256" key="1">
    <source>
        <dbReference type="SAM" id="MobiDB-lite"/>
    </source>
</evidence>
<feature type="region of interest" description="Disordered" evidence="1">
    <location>
        <begin position="314"/>
        <end position="333"/>
    </location>
</feature>